<dbReference type="EMBL" id="JADGJH010000080">
    <property type="protein sequence ID" value="KAJ3139100.1"/>
    <property type="molecule type" value="Genomic_DNA"/>
</dbReference>
<name>A0AAD5XGS9_9FUNG</name>
<sequence>MSGSGLGMAVTKQIIELMGGSVKTFHENSGDCFVIFYIPVAIPSNTLQRGSAATHNANEETIVKSGSISSCTSQSCESNQSGRSAAQSIASYASRTVEQITTPTLKVSKKSWQQSVFAGLSPIEVSPKAQLSKYFTSAESLHAYTSYLDQIPEFLQGHILIVDDSPIFRQIFIRMLASLSDQIKVSQAENGMEAILICQKVAFGVIFMDLEMPIMAGEETSLKLKANGIQCPILAISSQNVMPEMLKNLKTSGISNFTPKPLSKDIVLRLLKQFNKPRNLISTMNRTADETIPEIPSFNIKLPQLSDENIEIDNSLSPPVSLAPQPSQPSPSRDVLQPVGLMLTTETVGRQKMSNSTLLPPQNDRYGSLHRNLTGRKVPDVGALQARSPTATSFLYFEKQLALVVDDSLINRSILVKMLNKLDYFQEIIEASNGSDAVRLCSQKKFAIVFMDLEMPGMSGEEAIARIRTQGITAPIIVVSGAHADEMSTLKHAGVTEILKKPVERAKIAEVCKTYTSWAPTQTSEIQREKIARSGGGVGAFSRVSIDTISDHSVASLNFLGKISKK</sequence>
<accession>A0AAD5XGS9</accession>
<feature type="modified residue" description="4-aspartylphosphate" evidence="1">
    <location>
        <position position="452"/>
    </location>
</feature>
<feature type="compositionally biased region" description="Low complexity" evidence="2">
    <location>
        <begin position="315"/>
        <end position="325"/>
    </location>
</feature>
<dbReference type="InterPro" id="IPR036890">
    <property type="entry name" value="HATPase_C_sf"/>
</dbReference>
<feature type="region of interest" description="Disordered" evidence="2">
    <location>
        <begin position="313"/>
        <end position="335"/>
    </location>
</feature>
<evidence type="ECO:0000313" key="4">
    <source>
        <dbReference type="EMBL" id="KAJ3139100.1"/>
    </source>
</evidence>
<organism evidence="4 5">
    <name type="scientific">Physocladia obscura</name>
    <dbReference type="NCBI Taxonomy" id="109957"/>
    <lineage>
        <taxon>Eukaryota</taxon>
        <taxon>Fungi</taxon>
        <taxon>Fungi incertae sedis</taxon>
        <taxon>Chytridiomycota</taxon>
        <taxon>Chytridiomycota incertae sedis</taxon>
        <taxon>Chytridiomycetes</taxon>
        <taxon>Chytridiales</taxon>
        <taxon>Chytriomycetaceae</taxon>
        <taxon>Physocladia</taxon>
    </lineage>
</organism>
<dbReference type="GO" id="GO:0000160">
    <property type="term" value="P:phosphorelay signal transduction system"/>
    <property type="evidence" value="ECO:0007669"/>
    <property type="project" value="InterPro"/>
</dbReference>
<keyword evidence="5" id="KW-1185">Reference proteome</keyword>
<dbReference type="Pfam" id="PF00072">
    <property type="entry name" value="Response_reg"/>
    <property type="match status" value="2"/>
</dbReference>
<dbReference type="CDD" id="cd17546">
    <property type="entry name" value="REC_hyHK_CKI1_RcsC-like"/>
    <property type="match status" value="2"/>
</dbReference>
<keyword evidence="1" id="KW-0597">Phosphoprotein</keyword>
<feature type="domain" description="Response regulatory" evidence="3">
    <location>
        <begin position="158"/>
        <end position="275"/>
    </location>
</feature>
<comment type="caution">
    <text evidence="4">The sequence shown here is derived from an EMBL/GenBank/DDBJ whole genome shotgun (WGS) entry which is preliminary data.</text>
</comment>
<proteinExistence type="predicted"/>
<dbReference type="PROSITE" id="PS50110">
    <property type="entry name" value="RESPONSE_REGULATORY"/>
    <property type="match status" value="2"/>
</dbReference>
<reference evidence="4" key="1">
    <citation type="submission" date="2020-05" db="EMBL/GenBank/DDBJ databases">
        <title>Phylogenomic resolution of chytrid fungi.</title>
        <authorList>
            <person name="Stajich J.E."/>
            <person name="Amses K."/>
            <person name="Simmons R."/>
            <person name="Seto K."/>
            <person name="Myers J."/>
            <person name="Bonds A."/>
            <person name="Quandt C.A."/>
            <person name="Barry K."/>
            <person name="Liu P."/>
            <person name="Grigoriev I."/>
            <person name="Longcore J.E."/>
            <person name="James T.Y."/>
        </authorList>
    </citation>
    <scope>NUCLEOTIDE SEQUENCE</scope>
    <source>
        <strain evidence="4">JEL0513</strain>
    </source>
</reference>
<dbReference type="SUPFAM" id="SSF52172">
    <property type="entry name" value="CheY-like"/>
    <property type="match status" value="2"/>
</dbReference>
<dbReference type="InterPro" id="IPR011006">
    <property type="entry name" value="CheY-like_superfamily"/>
</dbReference>
<evidence type="ECO:0000256" key="2">
    <source>
        <dbReference type="SAM" id="MobiDB-lite"/>
    </source>
</evidence>
<protein>
    <recommendedName>
        <fullName evidence="3">Response regulatory domain-containing protein</fullName>
    </recommendedName>
</protein>
<dbReference type="InterPro" id="IPR052048">
    <property type="entry name" value="ST_Response_Regulator"/>
</dbReference>
<dbReference type="SUPFAM" id="SSF55874">
    <property type="entry name" value="ATPase domain of HSP90 chaperone/DNA topoisomerase II/histidine kinase"/>
    <property type="match status" value="1"/>
</dbReference>
<dbReference type="PANTHER" id="PTHR43228">
    <property type="entry name" value="TWO-COMPONENT RESPONSE REGULATOR"/>
    <property type="match status" value="1"/>
</dbReference>
<dbReference type="PANTHER" id="PTHR43228:SF1">
    <property type="entry name" value="TWO-COMPONENT RESPONSE REGULATOR ARR22"/>
    <property type="match status" value="1"/>
</dbReference>
<evidence type="ECO:0000259" key="3">
    <source>
        <dbReference type="PROSITE" id="PS50110"/>
    </source>
</evidence>
<evidence type="ECO:0000256" key="1">
    <source>
        <dbReference type="PROSITE-ProRule" id="PRU00169"/>
    </source>
</evidence>
<evidence type="ECO:0000313" key="5">
    <source>
        <dbReference type="Proteomes" id="UP001211907"/>
    </source>
</evidence>
<feature type="modified residue" description="4-aspartylphosphate" evidence="1">
    <location>
        <position position="209"/>
    </location>
</feature>
<dbReference type="AlphaFoldDB" id="A0AAD5XGS9"/>
<feature type="domain" description="Response regulatory" evidence="3">
    <location>
        <begin position="401"/>
        <end position="516"/>
    </location>
</feature>
<dbReference type="Proteomes" id="UP001211907">
    <property type="component" value="Unassembled WGS sequence"/>
</dbReference>
<gene>
    <name evidence="4" type="ORF">HK100_011950</name>
</gene>
<dbReference type="InterPro" id="IPR001789">
    <property type="entry name" value="Sig_transdc_resp-reg_receiver"/>
</dbReference>
<dbReference type="SMART" id="SM00448">
    <property type="entry name" value="REC"/>
    <property type="match status" value="2"/>
</dbReference>
<dbReference type="Gene3D" id="3.40.50.2300">
    <property type="match status" value="2"/>
</dbReference>